<organism evidence="1 2">
    <name type="scientific">Trichoplusia ni</name>
    <name type="common">Cabbage looper</name>
    <dbReference type="NCBI Taxonomy" id="7111"/>
    <lineage>
        <taxon>Eukaryota</taxon>
        <taxon>Metazoa</taxon>
        <taxon>Ecdysozoa</taxon>
        <taxon>Arthropoda</taxon>
        <taxon>Hexapoda</taxon>
        <taxon>Insecta</taxon>
        <taxon>Pterygota</taxon>
        <taxon>Neoptera</taxon>
        <taxon>Endopterygota</taxon>
        <taxon>Lepidoptera</taxon>
        <taxon>Glossata</taxon>
        <taxon>Ditrysia</taxon>
        <taxon>Noctuoidea</taxon>
        <taxon>Noctuidae</taxon>
        <taxon>Plusiinae</taxon>
        <taxon>Trichoplusia</taxon>
    </lineage>
</organism>
<dbReference type="RefSeq" id="XP_026727562.1">
    <property type="nucleotide sequence ID" value="XM_026871761.1"/>
</dbReference>
<dbReference type="InParanoid" id="A0A7E5VGW4"/>
<name>A0A7E5VGW4_TRINI</name>
<dbReference type="Proteomes" id="UP000322000">
    <property type="component" value="Chromosome 5"/>
</dbReference>
<dbReference type="GeneID" id="113493756"/>
<protein>
    <submittedName>
        <fullName evidence="2">Uncharacterized protein LOC113493756</fullName>
    </submittedName>
</protein>
<evidence type="ECO:0000313" key="2">
    <source>
        <dbReference type="RefSeq" id="XP_026727562.1"/>
    </source>
</evidence>
<dbReference type="KEGG" id="tnl:113493756"/>
<dbReference type="AlphaFoldDB" id="A0A7E5VGW4"/>
<evidence type="ECO:0000313" key="1">
    <source>
        <dbReference type="Proteomes" id="UP000322000"/>
    </source>
</evidence>
<reference evidence="2" key="1">
    <citation type="submission" date="2025-08" db="UniProtKB">
        <authorList>
            <consortium name="RefSeq"/>
        </authorList>
    </citation>
    <scope>IDENTIFICATION</scope>
</reference>
<sequence>MRAVPATGSRMSRAAEAELLQRALDSRVTGARLLTDDIDDLLLHFGYGPELNEEEVAESKSVAEREEVRAQLRDELQWLRRPPPAPPLVSRSHHTQISLSFYISLTYNVSKQAYILF</sequence>
<proteinExistence type="predicted"/>
<accession>A0A7E5VGW4</accession>
<gene>
    <name evidence="2" type="primary">LOC113493756</name>
</gene>
<keyword evidence="1" id="KW-1185">Reference proteome</keyword>